<evidence type="ECO:0000259" key="5">
    <source>
        <dbReference type="PROSITE" id="PS00125"/>
    </source>
</evidence>
<dbReference type="OMA" id="KCETLPA"/>
<evidence type="ECO:0000256" key="3">
    <source>
        <dbReference type="ARBA" id="ARBA00023211"/>
    </source>
</evidence>
<dbReference type="GO" id="GO:0004722">
    <property type="term" value="F:protein serine/threonine phosphatase activity"/>
    <property type="evidence" value="ECO:0007669"/>
    <property type="project" value="UniProtKB-EC"/>
</dbReference>
<keyword evidence="3" id="KW-0464">Manganese</keyword>
<dbReference type="EMBL" id="DS550383">
    <property type="protein sequence ID" value="EDR23236.1"/>
    <property type="molecule type" value="Genomic_DNA"/>
</dbReference>
<dbReference type="OrthoDB" id="1930084at2759"/>
<name>B0EQI1_ENTDS</name>
<dbReference type="PRINTS" id="PR00114">
    <property type="entry name" value="STPHPHTASE"/>
</dbReference>
<keyword evidence="2 4" id="KW-0378">Hydrolase</keyword>
<dbReference type="CDD" id="cd07415">
    <property type="entry name" value="MPP_PP2A_PP4_PP6"/>
    <property type="match status" value="1"/>
</dbReference>
<keyword evidence="1" id="KW-0479">Metal-binding</keyword>
<dbReference type="RefSeq" id="XP_001740375.1">
    <property type="nucleotide sequence ID" value="XM_001740323.1"/>
</dbReference>
<comment type="catalytic activity">
    <reaction evidence="4">
        <text>O-phospho-L-threonyl-[protein] + H2O = L-threonyl-[protein] + phosphate</text>
        <dbReference type="Rhea" id="RHEA:47004"/>
        <dbReference type="Rhea" id="RHEA-COMP:11060"/>
        <dbReference type="Rhea" id="RHEA-COMP:11605"/>
        <dbReference type="ChEBI" id="CHEBI:15377"/>
        <dbReference type="ChEBI" id="CHEBI:30013"/>
        <dbReference type="ChEBI" id="CHEBI:43474"/>
        <dbReference type="ChEBI" id="CHEBI:61977"/>
        <dbReference type="EC" id="3.1.3.16"/>
    </reaction>
</comment>
<evidence type="ECO:0000256" key="1">
    <source>
        <dbReference type="ARBA" id="ARBA00022723"/>
    </source>
</evidence>
<evidence type="ECO:0000256" key="4">
    <source>
        <dbReference type="RuleBase" id="RU004273"/>
    </source>
</evidence>
<dbReference type="PANTHER" id="PTHR45619">
    <property type="entry name" value="SERINE/THREONINE-PROTEIN PHOSPHATASE PP2A-RELATED"/>
    <property type="match status" value="1"/>
</dbReference>
<dbReference type="InterPro" id="IPR006186">
    <property type="entry name" value="Ser/Thr-sp_prot-phosphatase"/>
</dbReference>
<protein>
    <recommendedName>
        <fullName evidence="4">Serine/threonine-protein phosphatase</fullName>
        <ecNumber evidence="4">3.1.3.16</ecNumber>
    </recommendedName>
</protein>
<dbReference type="EC" id="3.1.3.16" evidence="4"/>
<dbReference type="VEuPathDB" id="AmoebaDB:EDI_255280"/>
<dbReference type="AlphaFoldDB" id="B0EQI1"/>
<accession>B0EQI1</accession>
<dbReference type="SUPFAM" id="SSF56300">
    <property type="entry name" value="Metallo-dependent phosphatases"/>
    <property type="match status" value="1"/>
</dbReference>
<dbReference type="Gene3D" id="3.60.21.10">
    <property type="match status" value="1"/>
</dbReference>
<feature type="domain" description="Serine/threonine specific protein phosphatases" evidence="5">
    <location>
        <begin position="123"/>
        <end position="128"/>
    </location>
</feature>
<proteinExistence type="inferred from homology"/>
<dbReference type="Pfam" id="PF00149">
    <property type="entry name" value="Metallophos"/>
    <property type="match status" value="1"/>
</dbReference>
<dbReference type="Proteomes" id="UP000008076">
    <property type="component" value="Unassembled WGS sequence"/>
</dbReference>
<evidence type="ECO:0000256" key="2">
    <source>
        <dbReference type="ARBA" id="ARBA00022801"/>
    </source>
</evidence>
<evidence type="ECO:0000313" key="7">
    <source>
        <dbReference type="Proteomes" id="UP000008076"/>
    </source>
</evidence>
<dbReference type="SMART" id="SM00156">
    <property type="entry name" value="PP2Ac"/>
    <property type="match status" value="1"/>
</dbReference>
<dbReference type="GeneID" id="5885541"/>
<dbReference type="GO" id="GO:0046872">
    <property type="term" value="F:metal ion binding"/>
    <property type="evidence" value="ECO:0007669"/>
    <property type="project" value="UniProtKB-KW"/>
</dbReference>
<dbReference type="InterPro" id="IPR029052">
    <property type="entry name" value="Metallo-depent_PP-like"/>
</dbReference>
<dbReference type="PROSITE" id="PS00125">
    <property type="entry name" value="SER_THR_PHOSPHATASE"/>
    <property type="match status" value="1"/>
</dbReference>
<dbReference type="InterPro" id="IPR004843">
    <property type="entry name" value="Calcineurin-like_PHP"/>
</dbReference>
<dbReference type="eggNOG" id="KOG0372">
    <property type="taxonomic scope" value="Eukaryota"/>
</dbReference>
<comment type="similarity">
    <text evidence="4">Belongs to the PPP phosphatase family.</text>
</comment>
<reference evidence="7" key="1">
    <citation type="submission" date="2007-12" db="EMBL/GenBank/DDBJ databases">
        <title>Annotation of Entamoeba dispar SAW760.</title>
        <authorList>
            <person name="Lorenzi H."/>
            <person name="Inman J."/>
            <person name="Schobel S."/>
            <person name="Amedeo P."/>
            <person name="Caler E."/>
        </authorList>
    </citation>
    <scope>NUCLEOTIDE SEQUENCE [LARGE SCALE GENOMIC DNA]</scope>
    <source>
        <strain evidence="7">ATCC PRA-260 / SAW760</strain>
    </source>
</reference>
<keyword evidence="7" id="KW-1185">Reference proteome</keyword>
<gene>
    <name evidence="6" type="ORF">EDI_255280</name>
</gene>
<evidence type="ECO:0000313" key="6">
    <source>
        <dbReference type="EMBL" id="EDR23236.1"/>
    </source>
</evidence>
<organism evidence="7">
    <name type="scientific">Entamoeba dispar (strain ATCC PRA-260 / SAW760)</name>
    <dbReference type="NCBI Taxonomy" id="370354"/>
    <lineage>
        <taxon>Eukaryota</taxon>
        <taxon>Amoebozoa</taxon>
        <taxon>Evosea</taxon>
        <taxon>Archamoebae</taxon>
        <taxon>Mastigamoebida</taxon>
        <taxon>Entamoebidae</taxon>
        <taxon>Entamoeba</taxon>
    </lineage>
</organism>
<dbReference type="KEGG" id="edi:EDI_255280"/>
<dbReference type="InterPro" id="IPR047129">
    <property type="entry name" value="PPA2-like"/>
</dbReference>
<sequence length="321" mass="36913">MDIEMMGYGSNESNEPFDIDKILEKLWKGEPITEMNVEDLCDKCREIVCQEGNIINLETPITICGDIHGQFWDLLQLFAVAGKPPSTKYIFLGDYVDRGFNSVETFLLLVALKVKYPDKIYLIRGNHESRAITQIYGFYDECQRKYGTSNVWKNCTDLFDFLTLGALINNRIFCTHGGLSPMCHNLDDIRKIDRKVEVPHEGVMCDLLWSDPDESGIEWEESPRGAGHLFGEKPLLEFNDKNGLDFVCRAHQLIQDGYKWMFNKKIVTVWSAPNYCYRCGNDACVMNLRSVIDDPVFTFFKECPPDQHKLTAKVVVPEFFL</sequence>